<dbReference type="Pfam" id="PF00459">
    <property type="entry name" value="Inositol_P"/>
    <property type="match status" value="1"/>
</dbReference>
<dbReference type="Gene3D" id="3.30.540.10">
    <property type="entry name" value="Fructose-1,6-Bisphosphatase, subunit A, domain 1"/>
    <property type="match status" value="1"/>
</dbReference>
<dbReference type="Proteomes" id="UP000756387">
    <property type="component" value="Unassembled WGS sequence"/>
</dbReference>
<name>A0ABR9RRW0_9ACTN</name>
<sequence>MRSPGGHLSDAEVGRELVAVGVSTAYSAWLSAGRQGVRTKSDLTDVVSVADEAAEAAMVSLLRRHRPRDSVLGEEGTAREGTSGRTWVLDPLDGSWNFTRGSERWCSAAALVVDDEPVLGVVASGTAHRTWVGGVDVPVTEDEQPLPPLADRPLGESQLLTYLHPPHHATEVGQAWRRLAHAVATLRMTGSGSLDATDVAAGRAELSVQHSVPLWDAAPGEALVRAAGGISRRVQAAGVEWFLLGTPRAVTEAERLLVDR</sequence>
<evidence type="ECO:0000256" key="2">
    <source>
        <dbReference type="ARBA" id="ARBA00022801"/>
    </source>
</evidence>
<comment type="caution">
    <text evidence="4">The sequence shown here is derived from an EMBL/GenBank/DDBJ whole genome shotgun (WGS) entry which is preliminary data.</text>
</comment>
<dbReference type="EMBL" id="JADCSA010000005">
    <property type="protein sequence ID" value="MBE7324308.1"/>
    <property type="molecule type" value="Genomic_DNA"/>
</dbReference>
<dbReference type="SUPFAM" id="SSF56655">
    <property type="entry name" value="Carbohydrate phosphatase"/>
    <property type="match status" value="1"/>
</dbReference>
<dbReference type="RefSeq" id="WP_193637642.1">
    <property type="nucleotide sequence ID" value="NZ_JADCSA010000005.1"/>
</dbReference>
<keyword evidence="3" id="KW-0460">Magnesium</keyword>
<dbReference type="Gene3D" id="3.40.190.80">
    <property type="match status" value="1"/>
</dbReference>
<dbReference type="InterPro" id="IPR020583">
    <property type="entry name" value="Inositol_monoP_metal-BS"/>
</dbReference>
<keyword evidence="2" id="KW-0378">Hydrolase</keyword>
<evidence type="ECO:0000313" key="5">
    <source>
        <dbReference type="Proteomes" id="UP000756387"/>
    </source>
</evidence>
<evidence type="ECO:0000313" key="4">
    <source>
        <dbReference type="EMBL" id="MBE7324308.1"/>
    </source>
</evidence>
<organism evidence="4 5">
    <name type="scientific">Nocardioides malaquae</name>
    <dbReference type="NCBI Taxonomy" id="2773426"/>
    <lineage>
        <taxon>Bacteria</taxon>
        <taxon>Bacillati</taxon>
        <taxon>Actinomycetota</taxon>
        <taxon>Actinomycetes</taxon>
        <taxon>Propionibacteriales</taxon>
        <taxon>Nocardioidaceae</taxon>
        <taxon>Nocardioides</taxon>
    </lineage>
</organism>
<protein>
    <submittedName>
        <fullName evidence="4">Inositol monophosphatase family protein</fullName>
    </submittedName>
</protein>
<dbReference type="InterPro" id="IPR000760">
    <property type="entry name" value="Inositol_monophosphatase-like"/>
</dbReference>
<dbReference type="PANTHER" id="PTHR20854">
    <property type="entry name" value="INOSITOL MONOPHOSPHATASE"/>
    <property type="match status" value="1"/>
</dbReference>
<accession>A0ABR9RRW0</accession>
<evidence type="ECO:0000256" key="3">
    <source>
        <dbReference type="ARBA" id="ARBA00022842"/>
    </source>
</evidence>
<dbReference type="CDD" id="cd01637">
    <property type="entry name" value="IMPase_like"/>
    <property type="match status" value="1"/>
</dbReference>
<keyword evidence="1" id="KW-0479">Metal-binding</keyword>
<gene>
    <name evidence="4" type="ORF">IEQ44_06555</name>
</gene>
<dbReference type="PANTHER" id="PTHR20854:SF4">
    <property type="entry name" value="INOSITOL-1-MONOPHOSPHATASE-RELATED"/>
    <property type="match status" value="1"/>
</dbReference>
<keyword evidence="5" id="KW-1185">Reference proteome</keyword>
<reference evidence="4 5" key="1">
    <citation type="submission" date="2020-10" db="EMBL/GenBank/DDBJ databases">
        <title>Nocardioides sp. isolated from sludge.</title>
        <authorList>
            <person name="Zhang X."/>
        </authorList>
    </citation>
    <scope>NUCLEOTIDE SEQUENCE [LARGE SCALE GENOMIC DNA]</scope>
    <source>
        <strain evidence="4 5">Y6</strain>
    </source>
</reference>
<dbReference type="PRINTS" id="PR00377">
    <property type="entry name" value="IMPHPHTASES"/>
</dbReference>
<proteinExistence type="predicted"/>
<dbReference type="PROSITE" id="PS00629">
    <property type="entry name" value="IMP_1"/>
    <property type="match status" value="1"/>
</dbReference>
<evidence type="ECO:0000256" key="1">
    <source>
        <dbReference type="ARBA" id="ARBA00022723"/>
    </source>
</evidence>